<evidence type="ECO:0000256" key="9">
    <source>
        <dbReference type="ARBA" id="ARBA00022801"/>
    </source>
</evidence>
<evidence type="ECO:0000256" key="6">
    <source>
        <dbReference type="ARBA" id="ARBA00022670"/>
    </source>
</evidence>
<dbReference type="InterPro" id="IPR050396">
    <property type="entry name" value="Glycosyltr_51/Transpeptidase"/>
</dbReference>
<comment type="subcellular location">
    <subcellularLocation>
        <location evidence="1">Cell membrane</location>
    </subcellularLocation>
</comment>
<dbReference type="GO" id="GO:0008658">
    <property type="term" value="F:penicillin binding"/>
    <property type="evidence" value="ECO:0007669"/>
    <property type="project" value="InterPro"/>
</dbReference>
<dbReference type="OrthoDB" id="9766909at2"/>
<dbReference type="Pfam" id="PF00912">
    <property type="entry name" value="Transgly"/>
    <property type="match status" value="1"/>
</dbReference>
<comment type="similarity">
    <text evidence="3">In the N-terminal section; belongs to the glycosyltransferase 51 family.</text>
</comment>
<dbReference type="GO" id="GO:0071555">
    <property type="term" value="P:cell wall organization"/>
    <property type="evidence" value="ECO:0007669"/>
    <property type="project" value="UniProtKB-KW"/>
</dbReference>
<dbReference type="NCBIfam" id="TIGR02074">
    <property type="entry name" value="PBP_1a_fam"/>
    <property type="match status" value="1"/>
</dbReference>
<dbReference type="InterPro" id="IPR001264">
    <property type="entry name" value="Glyco_trans_51"/>
</dbReference>
<dbReference type="GO" id="GO:0009252">
    <property type="term" value="P:peptidoglycan biosynthetic process"/>
    <property type="evidence" value="ECO:0007669"/>
    <property type="project" value="UniProtKB-KW"/>
</dbReference>
<feature type="transmembrane region" description="Helical" evidence="17">
    <location>
        <begin position="12"/>
        <end position="39"/>
    </location>
</feature>
<dbReference type="InterPro" id="IPR001460">
    <property type="entry name" value="PCN-bd_Tpept"/>
</dbReference>
<evidence type="ECO:0000313" key="20">
    <source>
        <dbReference type="EMBL" id="PQD96076.1"/>
    </source>
</evidence>
<keyword evidence="13" id="KW-0511">Multifunctional enzyme</keyword>
<comment type="similarity">
    <text evidence="2">In the C-terminal section; belongs to the transpeptidase family.</text>
</comment>
<evidence type="ECO:0000256" key="15">
    <source>
        <dbReference type="ARBA" id="ARBA00034000"/>
    </source>
</evidence>
<keyword evidence="12 17" id="KW-0472">Membrane</keyword>
<feature type="domain" description="Glycosyl transferase family 51" evidence="19">
    <location>
        <begin position="68"/>
        <end position="235"/>
    </location>
</feature>
<protein>
    <submittedName>
        <fullName evidence="20">Monofunctional biosynthetic peptidoglycan transglycosylase</fullName>
    </submittedName>
</protein>
<evidence type="ECO:0000256" key="10">
    <source>
        <dbReference type="ARBA" id="ARBA00022960"/>
    </source>
</evidence>
<gene>
    <name evidence="20" type="ORF">CYL18_05605</name>
</gene>
<evidence type="ECO:0000256" key="5">
    <source>
        <dbReference type="ARBA" id="ARBA00022645"/>
    </source>
</evidence>
<keyword evidence="8" id="KW-0808">Transferase</keyword>
<keyword evidence="5" id="KW-0121">Carboxypeptidase</keyword>
<evidence type="ECO:0000256" key="1">
    <source>
        <dbReference type="ARBA" id="ARBA00004236"/>
    </source>
</evidence>
<evidence type="ECO:0000256" key="8">
    <source>
        <dbReference type="ARBA" id="ARBA00022679"/>
    </source>
</evidence>
<dbReference type="GO" id="GO:0008955">
    <property type="term" value="F:peptidoglycan glycosyltransferase activity"/>
    <property type="evidence" value="ECO:0007669"/>
    <property type="project" value="UniProtKB-EC"/>
</dbReference>
<evidence type="ECO:0000256" key="11">
    <source>
        <dbReference type="ARBA" id="ARBA00022984"/>
    </source>
</evidence>
<dbReference type="PANTHER" id="PTHR32282:SF11">
    <property type="entry name" value="PENICILLIN-BINDING PROTEIN 1B"/>
    <property type="match status" value="1"/>
</dbReference>
<dbReference type="SUPFAM" id="SSF56601">
    <property type="entry name" value="beta-lactamase/transpeptidase-like"/>
    <property type="match status" value="1"/>
</dbReference>
<keyword evidence="14" id="KW-0961">Cell wall biogenesis/degradation</keyword>
<keyword evidence="9" id="KW-0378">Hydrolase</keyword>
<dbReference type="GO" id="GO:0005886">
    <property type="term" value="C:plasma membrane"/>
    <property type="evidence" value="ECO:0007669"/>
    <property type="project" value="UniProtKB-SubCell"/>
</dbReference>
<keyword evidence="21" id="KW-1185">Reference proteome</keyword>
<comment type="catalytic activity">
    <reaction evidence="16">
        <text>[GlcNAc-(1-&gt;4)-Mur2Ac(oyl-L-Ala-gamma-D-Glu-L-Lys-D-Ala-D-Ala)](n)-di-trans,octa-cis-undecaprenyl diphosphate + beta-D-GlcNAc-(1-&gt;4)-Mur2Ac(oyl-L-Ala-gamma-D-Glu-L-Lys-D-Ala-D-Ala)-di-trans,octa-cis-undecaprenyl diphosphate = [GlcNAc-(1-&gt;4)-Mur2Ac(oyl-L-Ala-gamma-D-Glu-L-Lys-D-Ala-D-Ala)](n+1)-di-trans,octa-cis-undecaprenyl diphosphate + di-trans,octa-cis-undecaprenyl diphosphate + H(+)</text>
        <dbReference type="Rhea" id="RHEA:23708"/>
        <dbReference type="Rhea" id="RHEA-COMP:9602"/>
        <dbReference type="Rhea" id="RHEA-COMP:9603"/>
        <dbReference type="ChEBI" id="CHEBI:15378"/>
        <dbReference type="ChEBI" id="CHEBI:58405"/>
        <dbReference type="ChEBI" id="CHEBI:60033"/>
        <dbReference type="ChEBI" id="CHEBI:78435"/>
        <dbReference type="EC" id="2.4.99.28"/>
    </reaction>
</comment>
<evidence type="ECO:0000259" key="19">
    <source>
        <dbReference type="Pfam" id="PF00912"/>
    </source>
</evidence>
<feature type="domain" description="Penicillin-binding protein transpeptidase" evidence="18">
    <location>
        <begin position="328"/>
        <end position="605"/>
    </location>
</feature>
<keyword evidence="6" id="KW-0645">Protease</keyword>
<dbReference type="Gene3D" id="1.10.3810.10">
    <property type="entry name" value="Biosynthetic peptidoglycan transglycosylase-like"/>
    <property type="match status" value="1"/>
</dbReference>
<name>A0A2S7N234_9BACI</name>
<comment type="catalytic activity">
    <reaction evidence="15">
        <text>Preferential cleavage: (Ac)2-L-Lys-D-Ala-|-D-Ala. Also transpeptidation of peptidyl-alanyl moieties that are N-acyl substituents of D-alanine.</text>
        <dbReference type="EC" id="3.4.16.4"/>
    </reaction>
</comment>
<sequence length="691" mass="77286">MSRTERRRKKRIIYRAFSFAALVLAAVSLVCTTVIWAAVKLAGAPEVVVPQTTVYLADNLQSFGESHGGQKRYWVALDEISPYLIDATIAVEDRQFYSHHGFDMKRIAGAIVKDVAARAKVQGASTITQQYARNLFLGSEKTWSRKAKEAFYTLRLENHYSKNEILEGYLNTIYYGHGMYGIEAASHYYFHKDARDLTLTEASILAGIPKGPSLYSPIRSSENARNRQHVVLRSMEATGAITRDQAERASKEFQDIAFFGSLDTEDLAEAPYFLDAANQELRTILRGREDLIRNGGLTVYTTMNIDQQTIAEKIVTAHIPNNSELQVALVAMNPKSGSVKALIGGTNYEKSAFNRATQSLRQPGSTIKPILYYTALEKGFTPSTTMRSEETTFSYDEGKSSYTPHNFRNHYANEAITMAQAIALSDNIYAVKTHLFLGQDELVKAVKRFGLTSKMAKVPSLALGTSGVKPIEMTNAYNHFANGGKKVKPFFITKVVGREGETLYERKPQKKKALDKANSYVMTQMLTGVFDQKLNGYASVTGSSIIPKLSRPFAGKSGSTEYDSWMVGFTPQLTAGIWAGYDQSRKLETKYDKTTAKQIWAEFMEATHKDKPVTEFKQPKGVVGVEIDPVTGLLADDDCPVKRMTYFKKGSEPREICPLHGHNDHDADELPDAEKEKLPWYRRIWPFKKGV</sequence>
<keyword evidence="17" id="KW-0812">Transmembrane</keyword>
<dbReference type="GO" id="GO:0006508">
    <property type="term" value="P:proteolysis"/>
    <property type="evidence" value="ECO:0007669"/>
    <property type="project" value="UniProtKB-KW"/>
</dbReference>
<evidence type="ECO:0000259" key="18">
    <source>
        <dbReference type="Pfam" id="PF00905"/>
    </source>
</evidence>
<evidence type="ECO:0000256" key="13">
    <source>
        <dbReference type="ARBA" id="ARBA00023268"/>
    </source>
</evidence>
<organism evidence="20 21">
    <name type="scientific">Pradoshia eiseniae</name>
    <dbReference type="NCBI Taxonomy" id="2064768"/>
    <lineage>
        <taxon>Bacteria</taxon>
        <taxon>Bacillati</taxon>
        <taxon>Bacillota</taxon>
        <taxon>Bacilli</taxon>
        <taxon>Bacillales</taxon>
        <taxon>Bacillaceae</taxon>
        <taxon>Pradoshia</taxon>
    </lineage>
</organism>
<dbReference type="InterPro" id="IPR023346">
    <property type="entry name" value="Lysozyme-like_dom_sf"/>
</dbReference>
<dbReference type="GO" id="GO:0030288">
    <property type="term" value="C:outer membrane-bounded periplasmic space"/>
    <property type="evidence" value="ECO:0007669"/>
    <property type="project" value="TreeGrafter"/>
</dbReference>
<evidence type="ECO:0000256" key="16">
    <source>
        <dbReference type="ARBA" id="ARBA00049902"/>
    </source>
</evidence>
<keyword evidence="11" id="KW-0573">Peptidoglycan synthesis</keyword>
<evidence type="ECO:0000256" key="2">
    <source>
        <dbReference type="ARBA" id="ARBA00007090"/>
    </source>
</evidence>
<comment type="caution">
    <text evidence="20">The sequence shown here is derived from an EMBL/GenBank/DDBJ whole genome shotgun (WGS) entry which is preliminary data.</text>
</comment>
<evidence type="ECO:0000256" key="7">
    <source>
        <dbReference type="ARBA" id="ARBA00022676"/>
    </source>
</evidence>
<keyword evidence="17" id="KW-1133">Transmembrane helix</keyword>
<dbReference type="Pfam" id="PF00905">
    <property type="entry name" value="Transpeptidase"/>
    <property type="match status" value="1"/>
</dbReference>
<reference evidence="20 21" key="1">
    <citation type="submission" date="2017-12" db="EMBL/GenBank/DDBJ databases">
        <title>Taxonomic description and draft genome of Pradoshia cofamensis Gen. nov., sp. nov., a thermotolerant bacillale isolated from anterior gut of earthworm Eisenia fetida.</title>
        <authorList>
            <person name="Saha T."/>
            <person name="Chakraborty R."/>
        </authorList>
    </citation>
    <scope>NUCLEOTIDE SEQUENCE [LARGE SCALE GENOMIC DNA]</scope>
    <source>
        <strain evidence="20 21">EAG3</strain>
    </source>
</reference>
<dbReference type="SUPFAM" id="SSF53955">
    <property type="entry name" value="Lysozyme-like"/>
    <property type="match status" value="1"/>
</dbReference>
<keyword evidence="4" id="KW-1003">Cell membrane</keyword>
<dbReference type="GO" id="GO:0008360">
    <property type="term" value="P:regulation of cell shape"/>
    <property type="evidence" value="ECO:0007669"/>
    <property type="project" value="UniProtKB-KW"/>
</dbReference>
<dbReference type="EMBL" id="PKOZ01000002">
    <property type="protein sequence ID" value="PQD96076.1"/>
    <property type="molecule type" value="Genomic_DNA"/>
</dbReference>
<dbReference type="PANTHER" id="PTHR32282">
    <property type="entry name" value="BINDING PROTEIN TRANSPEPTIDASE, PUTATIVE-RELATED"/>
    <property type="match status" value="1"/>
</dbReference>
<dbReference type="Gene3D" id="3.40.710.10">
    <property type="entry name" value="DD-peptidase/beta-lactamase superfamily"/>
    <property type="match status" value="1"/>
</dbReference>
<proteinExistence type="inferred from homology"/>
<accession>A0A2S7N234</accession>
<dbReference type="RefSeq" id="WP_104848504.1">
    <property type="nucleotide sequence ID" value="NZ_PKOZ01000002.1"/>
</dbReference>
<dbReference type="InterPro" id="IPR012338">
    <property type="entry name" value="Beta-lactam/transpept-like"/>
</dbReference>
<evidence type="ECO:0000256" key="14">
    <source>
        <dbReference type="ARBA" id="ARBA00023316"/>
    </source>
</evidence>
<evidence type="ECO:0000256" key="12">
    <source>
        <dbReference type="ARBA" id="ARBA00023136"/>
    </source>
</evidence>
<dbReference type="GO" id="GO:0009002">
    <property type="term" value="F:serine-type D-Ala-D-Ala carboxypeptidase activity"/>
    <property type="evidence" value="ECO:0007669"/>
    <property type="project" value="UniProtKB-EC"/>
</dbReference>
<dbReference type="InterPro" id="IPR036950">
    <property type="entry name" value="PBP_transglycosylase"/>
</dbReference>
<evidence type="ECO:0000256" key="3">
    <source>
        <dbReference type="ARBA" id="ARBA00007739"/>
    </source>
</evidence>
<dbReference type="Proteomes" id="UP000239663">
    <property type="component" value="Unassembled WGS sequence"/>
</dbReference>
<evidence type="ECO:0000256" key="17">
    <source>
        <dbReference type="SAM" id="Phobius"/>
    </source>
</evidence>
<keyword evidence="10" id="KW-0133">Cell shape</keyword>
<dbReference type="FunFam" id="1.10.3810.10:FF:000001">
    <property type="entry name" value="Penicillin-binding protein 1A"/>
    <property type="match status" value="1"/>
</dbReference>
<dbReference type="AlphaFoldDB" id="A0A2S7N234"/>
<evidence type="ECO:0000256" key="4">
    <source>
        <dbReference type="ARBA" id="ARBA00022475"/>
    </source>
</evidence>
<evidence type="ECO:0000313" key="21">
    <source>
        <dbReference type="Proteomes" id="UP000239663"/>
    </source>
</evidence>
<keyword evidence="7" id="KW-0328">Glycosyltransferase</keyword>